<dbReference type="InterPro" id="IPR036942">
    <property type="entry name" value="Beta-barrel_TonB_sf"/>
</dbReference>
<evidence type="ECO:0000256" key="8">
    <source>
        <dbReference type="ARBA" id="ARBA00023136"/>
    </source>
</evidence>
<dbReference type="InterPro" id="IPR037066">
    <property type="entry name" value="Plug_dom_sf"/>
</dbReference>
<dbReference type="Gene3D" id="3.55.50.30">
    <property type="match status" value="1"/>
</dbReference>
<dbReference type="PROSITE" id="PS51318">
    <property type="entry name" value="TAT"/>
    <property type="match status" value="1"/>
</dbReference>
<dbReference type="PROSITE" id="PS52016">
    <property type="entry name" value="TONB_DEPENDENT_REC_3"/>
    <property type="match status" value="1"/>
</dbReference>
<evidence type="ECO:0000256" key="1">
    <source>
        <dbReference type="ARBA" id="ARBA00004571"/>
    </source>
</evidence>
<dbReference type="RefSeq" id="WP_115860096.1">
    <property type="nucleotide sequence ID" value="NZ_QTSU01000002.1"/>
</dbReference>
<dbReference type="AlphaFoldDB" id="A0A371K0U1"/>
<keyword evidence="4" id="KW-0410">Iron transport</keyword>
<keyword evidence="14" id="KW-0675">Receptor</keyword>
<keyword evidence="9 10" id="KW-0998">Cell outer membrane</keyword>
<dbReference type="PANTHER" id="PTHR47234">
    <property type="match status" value="1"/>
</dbReference>
<evidence type="ECO:0000256" key="7">
    <source>
        <dbReference type="ARBA" id="ARBA00023077"/>
    </source>
</evidence>
<evidence type="ECO:0000256" key="5">
    <source>
        <dbReference type="ARBA" id="ARBA00022692"/>
    </source>
</evidence>
<organism evidence="14 15">
    <name type="scientific">Lysobacter silvisoli</name>
    <dbReference type="NCBI Taxonomy" id="2293254"/>
    <lineage>
        <taxon>Bacteria</taxon>
        <taxon>Pseudomonadati</taxon>
        <taxon>Pseudomonadota</taxon>
        <taxon>Gammaproteobacteria</taxon>
        <taxon>Lysobacterales</taxon>
        <taxon>Lysobacteraceae</taxon>
        <taxon>Lysobacter</taxon>
    </lineage>
</organism>
<keyword evidence="12" id="KW-0732">Signal</keyword>
<keyword evidence="7 11" id="KW-0798">TonB box</keyword>
<feature type="chain" id="PRO_5016927902" evidence="12">
    <location>
        <begin position="37"/>
        <end position="1032"/>
    </location>
</feature>
<evidence type="ECO:0000256" key="6">
    <source>
        <dbReference type="ARBA" id="ARBA00023004"/>
    </source>
</evidence>
<evidence type="ECO:0000256" key="11">
    <source>
        <dbReference type="RuleBase" id="RU003357"/>
    </source>
</evidence>
<comment type="similarity">
    <text evidence="10 11">Belongs to the TonB-dependent receptor family.</text>
</comment>
<dbReference type="GO" id="GO:0009279">
    <property type="term" value="C:cell outer membrane"/>
    <property type="evidence" value="ECO:0007669"/>
    <property type="project" value="UniProtKB-SubCell"/>
</dbReference>
<dbReference type="Gene3D" id="2.170.130.10">
    <property type="entry name" value="TonB-dependent receptor, plug domain"/>
    <property type="match status" value="1"/>
</dbReference>
<dbReference type="Pfam" id="PF07715">
    <property type="entry name" value="Plug"/>
    <property type="match status" value="1"/>
</dbReference>
<dbReference type="InterPro" id="IPR012910">
    <property type="entry name" value="Plug_dom"/>
</dbReference>
<evidence type="ECO:0000313" key="14">
    <source>
        <dbReference type="EMBL" id="RDZ27536.1"/>
    </source>
</evidence>
<keyword evidence="15" id="KW-1185">Reference proteome</keyword>
<dbReference type="Gene3D" id="2.40.170.20">
    <property type="entry name" value="TonB-dependent receptor, beta-barrel domain"/>
    <property type="match status" value="1"/>
</dbReference>
<evidence type="ECO:0000256" key="3">
    <source>
        <dbReference type="ARBA" id="ARBA00022452"/>
    </source>
</evidence>
<proteinExistence type="inferred from homology"/>
<keyword evidence="5 10" id="KW-0812">Transmembrane</keyword>
<evidence type="ECO:0000256" key="9">
    <source>
        <dbReference type="ARBA" id="ARBA00023237"/>
    </source>
</evidence>
<comment type="caution">
    <text evidence="14">The sequence shown here is derived from an EMBL/GenBank/DDBJ whole genome shotgun (WGS) entry which is preliminary data.</text>
</comment>
<dbReference type="Pfam" id="PF07660">
    <property type="entry name" value="STN"/>
    <property type="match status" value="1"/>
</dbReference>
<name>A0A371K0U1_9GAMM</name>
<keyword evidence="4" id="KW-0406">Ion transport</keyword>
<dbReference type="Proteomes" id="UP000264492">
    <property type="component" value="Unassembled WGS sequence"/>
</dbReference>
<comment type="subcellular location">
    <subcellularLocation>
        <location evidence="1 10">Cell outer membrane</location>
        <topology evidence="1 10">Multi-pass membrane protein</topology>
    </subcellularLocation>
</comment>
<feature type="domain" description="Secretin/TonB short N-terminal" evidence="13">
    <location>
        <begin position="64"/>
        <end position="115"/>
    </location>
</feature>
<reference evidence="14 15" key="1">
    <citation type="submission" date="2018-08" db="EMBL/GenBank/DDBJ databases">
        <title>Lysobacter sp. zong2l5, whole genome shotgun sequence.</title>
        <authorList>
            <person name="Zhang X."/>
            <person name="Feng G."/>
            <person name="Zhu H."/>
        </authorList>
    </citation>
    <scope>NUCLEOTIDE SEQUENCE [LARGE SCALE GENOMIC DNA]</scope>
    <source>
        <strain evidence="15">zong2l5</strain>
    </source>
</reference>
<evidence type="ECO:0000313" key="15">
    <source>
        <dbReference type="Proteomes" id="UP000264492"/>
    </source>
</evidence>
<dbReference type="SUPFAM" id="SSF56935">
    <property type="entry name" value="Porins"/>
    <property type="match status" value="1"/>
</dbReference>
<sequence>MKNTTTTVRRRRHPMAAALATALGLSLLGAAPLATAQQAAAHQFALPSQPLGDALNRLAEAAGVQILVPPDLVRGRTAPQLAGKYTVNQALDKVLVGSGLTHRSTRAGVITVVRAAEPAARPAPRPAAKPVAKPAAAEEPLETTEIATVEVTGSRIKRAEIEGPSPVTIISAEQIENEGHATVFEALESLVMASGAVETELSGGFSANAHPLNLRGLGPGRSLLLINGRRAADYPFPYEGRSNFQNFGNIPSGAVERIEVLAGGASAIYGADAVSGVVNVVLKRDYQGDTFKLRAGTSGMGGRDRVDAQWTGGRIGEHWSLTYALQYYNQELLYGFQRDGWDLRKNPAADRRLGVEPTAALRIRRGGTSSSNPLIALPAGTCARWGGEFTDWTYRRISGGNVQALGNACGSWNDPRYVHLSKGKNEAAAYVFGNYDFSERLEGWASVQVWDAKAESLGGFESITGPHTDGVGRRGDFFDPQFNAVIAPTRLLTPVDLGGVEDMNQHYKERSFDLAVGLRGQLGDRFDWDATLSRAEYDFERTRRRMVGNKVNEFFFGPQLGTRPNGTPIHRLNLERWLRPLTPAEYASISTLAKYQAESWVSTGSFVLSGDLFELPAGPLGMAAILEASRQGYRLDSDPRVQPGVVQLYNLTGTNGGGERDRYAAGIEFSLPITQTLKASLAGRFDKYDDITAVDDAKTWNAGLEWRPTDSLLIRGSYATSFKAPDLHWVFSEGSGSFGSATDTWRCIAAGANPGCSGYGYTMFTVTEGDPNLEEETGKSWSAGLVWDIAEGLSVNADYWNIELNGALERISSTSILADEAGCRTGKTLSGQPFGFAGDSAYCQLVTGLVTRTPEDGQSIGRVTQVRSLPINQSFRRVAGIDAGLNWRIGTERYGRYNVRLNWSHTLKSERQVLATDRIEGDWRDDEDNLDFRSRVTAGLDWRRDAWSASLFTTRYGSLPKFNGQGRTGVHFLWNANVGKRITDKAELKFYVNNLFNSLHPHDETNSSFPYFYEVYSPVGREFALQFEYKLD</sequence>
<dbReference type="InterPro" id="IPR039426">
    <property type="entry name" value="TonB-dep_rcpt-like"/>
</dbReference>
<dbReference type="InterPro" id="IPR011662">
    <property type="entry name" value="Secretin/TonB_short_N"/>
</dbReference>
<evidence type="ECO:0000259" key="13">
    <source>
        <dbReference type="SMART" id="SM00965"/>
    </source>
</evidence>
<dbReference type="InterPro" id="IPR000531">
    <property type="entry name" value="Beta-barrel_TonB"/>
</dbReference>
<keyword evidence="6" id="KW-0408">Iron</keyword>
<dbReference type="SMART" id="SM00965">
    <property type="entry name" value="STN"/>
    <property type="match status" value="1"/>
</dbReference>
<accession>A0A371K0U1</accession>
<dbReference type="InterPro" id="IPR006311">
    <property type="entry name" value="TAT_signal"/>
</dbReference>
<protein>
    <submittedName>
        <fullName evidence="14">TonB-dependent receptor</fullName>
    </submittedName>
</protein>
<dbReference type="GO" id="GO:0006826">
    <property type="term" value="P:iron ion transport"/>
    <property type="evidence" value="ECO:0007669"/>
    <property type="project" value="UniProtKB-KW"/>
</dbReference>
<gene>
    <name evidence="14" type="ORF">DX914_15050</name>
</gene>
<evidence type="ECO:0000256" key="4">
    <source>
        <dbReference type="ARBA" id="ARBA00022496"/>
    </source>
</evidence>
<keyword evidence="8 10" id="KW-0472">Membrane</keyword>
<keyword evidence="3 10" id="KW-1134">Transmembrane beta strand</keyword>
<dbReference type="EMBL" id="QTSU01000002">
    <property type="protein sequence ID" value="RDZ27536.1"/>
    <property type="molecule type" value="Genomic_DNA"/>
</dbReference>
<keyword evidence="2 10" id="KW-0813">Transport</keyword>
<evidence type="ECO:0000256" key="12">
    <source>
        <dbReference type="SAM" id="SignalP"/>
    </source>
</evidence>
<dbReference type="Pfam" id="PF00593">
    <property type="entry name" value="TonB_dep_Rec_b-barrel"/>
    <property type="match status" value="1"/>
</dbReference>
<feature type="signal peptide" evidence="12">
    <location>
        <begin position="1"/>
        <end position="36"/>
    </location>
</feature>
<evidence type="ECO:0000256" key="2">
    <source>
        <dbReference type="ARBA" id="ARBA00022448"/>
    </source>
</evidence>
<dbReference type="OrthoDB" id="6276154at2"/>
<dbReference type="PANTHER" id="PTHR47234:SF1">
    <property type="entry name" value="TONB-DEPENDENT RECEPTOR"/>
    <property type="match status" value="1"/>
</dbReference>
<evidence type="ECO:0000256" key="10">
    <source>
        <dbReference type="PROSITE-ProRule" id="PRU01360"/>
    </source>
</evidence>